<evidence type="ECO:0000256" key="1">
    <source>
        <dbReference type="SAM" id="SignalP"/>
    </source>
</evidence>
<accession>A0A248VVU2</accession>
<dbReference type="PIRSF" id="PIRSF012335">
    <property type="entry name" value="UCP012335"/>
    <property type="match status" value="1"/>
</dbReference>
<feature type="signal peptide" evidence="1">
    <location>
        <begin position="1"/>
        <end position="20"/>
    </location>
</feature>
<evidence type="ECO:0000313" key="4">
    <source>
        <dbReference type="Proteomes" id="UP000215158"/>
    </source>
</evidence>
<reference evidence="3 4" key="1">
    <citation type="submission" date="2017-08" db="EMBL/GenBank/DDBJ databases">
        <title>Identification and genetic characteristics of simultaneous BTEX- and naphthalene-degrading Paraburkholderia sp. BN5 isolated from petroleum-contaminated soil.</title>
        <authorList>
            <person name="Lee Y."/>
            <person name="Jeon C.O."/>
        </authorList>
    </citation>
    <scope>NUCLEOTIDE SEQUENCE [LARGE SCALE GENOMIC DNA]</scope>
    <source>
        <strain evidence="3 4">BN5</strain>
    </source>
</reference>
<dbReference type="InterPro" id="IPR016596">
    <property type="entry name" value="UCP012335"/>
</dbReference>
<protein>
    <recommendedName>
        <fullName evidence="2">DUF2846 domain-containing protein</fullName>
    </recommendedName>
</protein>
<organism evidence="3 4">
    <name type="scientific">Paraburkholderia aromaticivorans</name>
    <dbReference type="NCBI Taxonomy" id="2026199"/>
    <lineage>
        <taxon>Bacteria</taxon>
        <taxon>Pseudomonadati</taxon>
        <taxon>Pseudomonadota</taxon>
        <taxon>Betaproteobacteria</taxon>
        <taxon>Burkholderiales</taxon>
        <taxon>Burkholderiaceae</taxon>
        <taxon>Paraburkholderia</taxon>
    </lineage>
</organism>
<dbReference type="InterPro" id="IPR022548">
    <property type="entry name" value="DUF2846"/>
</dbReference>
<dbReference type="RefSeq" id="WP_095422340.1">
    <property type="nucleotide sequence ID" value="NZ_CP022990.1"/>
</dbReference>
<evidence type="ECO:0000313" key="3">
    <source>
        <dbReference type="EMBL" id="ASW02480.1"/>
    </source>
</evidence>
<gene>
    <name evidence="3" type="ORF">CJU94_30935</name>
</gene>
<dbReference type="EMBL" id="CP022990">
    <property type="protein sequence ID" value="ASW02480.1"/>
    <property type="molecule type" value="Genomic_DNA"/>
</dbReference>
<keyword evidence="1" id="KW-0732">Signal</keyword>
<evidence type="ECO:0000259" key="2">
    <source>
        <dbReference type="Pfam" id="PF11008"/>
    </source>
</evidence>
<dbReference type="KEGG" id="parb:CJU94_30935"/>
<feature type="chain" id="PRO_5012105836" description="DUF2846 domain-containing protein" evidence="1">
    <location>
        <begin position="21"/>
        <end position="154"/>
    </location>
</feature>
<feature type="domain" description="DUF2846" evidence="2">
    <location>
        <begin position="40"/>
        <end position="117"/>
    </location>
</feature>
<dbReference type="PROSITE" id="PS51257">
    <property type="entry name" value="PROKAR_LIPOPROTEIN"/>
    <property type="match status" value="1"/>
</dbReference>
<dbReference type="Proteomes" id="UP000215158">
    <property type="component" value="Chromosome 2"/>
</dbReference>
<keyword evidence="4" id="KW-1185">Reference proteome</keyword>
<proteinExistence type="predicted"/>
<sequence>MKLKKLIPLCVSLLVMAGCASVPMGDPQKDAALKTFNAPQNKAAIYVYRNESMGAAVKMPVTVDGQVLGDTLAKTYLYTEVEPGSHELVSKAENDSTLKIDTVAGKNYYVWQEVKMGILYARSKLQLVDDQTGQGGVKESKLTVAPAAQASAAK</sequence>
<dbReference type="OrthoDB" id="7375569at2"/>
<dbReference type="Pfam" id="PF11008">
    <property type="entry name" value="DUF2846"/>
    <property type="match status" value="1"/>
</dbReference>
<dbReference type="AlphaFoldDB" id="A0A248VVU2"/>
<name>A0A248VVU2_9BURK</name>